<dbReference type="Gene3D" id="2.60.40.10">
    <property type="entry name" value="Immunoglobulins"/>
    <property type="match status" value="4"/>
</dbReference>
<dbReference type="InterPro" id="IPR050488">
    <property type="entry name" value="Ig_Fc_receptor"/>
</dbReference>
<dbReference type="InterPro" id="IPR003599">
    <property type="entry name" value="Ig_sub"/>
</dbReference>
<keyword evidence="6" id="KW-1185">Reference proteome</keyword>
<proteinExistence type="predicted"/>
<reference evidence="5" key="2">
    <citation type="submission" date="2025-08" db="UniProtKB">
        <authorList>
            <consortium name="Ensembl"/>
        </authorList>
    </citation>
    <scope>IDENTIFICATION</scope>
</reference>
<evidence type="ECO:0000313" key="6">
    <source>
        <dbReference type="Proteomes" id="UP000694548"/>
    </source>
</evidence>
<accession>A0A8C6K5S7</accession>
<protein>
    <recommendedName>
        <fullName evidence="4">Ig-like domain-containing protein</fullName>
    </recommendedName>
</protein>
<keyword evidence="1" id="KW-0732">Signal</keyword>
<dbReference type="Ensembl" id="ENSNFUT00015000165.1">
    <property type="protein sequence ID" value="ENSNFUP00015000128.1"/>
    <property type="gene ID" value="ENSNFUG00015000129.1"/>
</dbReference>
<organism evidence="5 6">
    <name type="scientific">Nothobranchius furzeri</name>
    <name type="common">Turquoise killifish</name>
    <dbReference type="NCBI Taxonomy" id="105023"/>
    <lineage>
        <taxon>Eukaryota</taxon>
        <taxon>Metazoa</taxon>
        <taxon>Chordata</taxon>
        <taxon>Craniata</taxon>
        <taxon>Vertebrata</taxon>
        <taxon>Euteleostomi</taxon>
        <taxon>Actinopterygii</taxon>
        <taxon>Neopterygii</taxon>
        <taxon>Teleostei</taxon>
        <taxon>Neoteleostei</taxon>
        <taxon>Acanthomorphata</taxon>
        <taxon>Ovalentaria</taxon>
        <taxon>Atherinomorphae</taxon>
        <taxon>Cyprinodontiformes</taxon>
        <taxon>Nothobranchiidae</taxon>
        <taxon>Nothobranchius</taxon>
    </lineage>
</organism>
<keyword evidence="2" id="KW-1015">Disulfide bond</keyword>
<evidence type="ECO:0000256" key="2">
    <source>
        <dbReference type="ARBA" id="ARBA00023157"/>
    </source>
</evidence>
<dbReference type="InterPro" id="IPR003598">
    <property type="entry name" value="Ig_sub2"/>
</dbReference>
<dbReference type="GeneTree" id="ENSGT00980000199186"/>
<dbReference type="PROSITE" id="PS50835">
    <property type="entry name" value="IG_LIKE"/>
    <property type="match status" value="1"/>
</dbReference>
<name>A0A8C6K5S7_NOTFU</name>
<keyword evidence="3" id="KW-0812">Transmembrane</keyword>
<reference evidence="5" key="1">
    <citation type="submission" date="2014-08" db="EMBL/GenBank/DDBJ databases">
        <authorList>
            <person name="Senf B."/>
            <person name="Petzold A."/>
            <person name="Downie B.R."/>
            <person name="Koch P."/>
            <person name="Platzer M."/>
        </authorList>
    </citation>
    <scope>NUCLEOTIDE SEQUENCE [LARGE SCALE GENOMIC DNA]</scope>
    <source>
        <strain evidence="5">GRZ</strain>
    </source>
</reference>
<dbReference type="AlphaFoldDB" id="A0A8C6K5S7"/>
<feature type="transmembrane region" description="Helical" evidence="3">
    <location>
        <begin position="354"/>
        <end position="375"/>
    </location>
</feature>
<evidence type="ECO:0000259" key="4">
    <source>
        <dbReference type="PROSITE" id="PS50835"/>
    </source>
</evidence>
<evidence type="ECO:0000313" key="5">
    <source>
        <dbReference type="Ensembl" id="ENSNFUP00015000128.1"/>
    </source>
</evidence>
<dbReference type="GO" id="GO:0004888">
    <property type="term" value="F:transmembrane signaling receptor activity"/>
    <property type="evidence" value="ECO:0007669"/>
    <property type="project" value="TreeGrafter"/>
</dbReference>
<evidence type="ECO:0000256" key="1">
    <source>
        <dbReference type="ARBA" id="ARBA00022729"/>
    </source>
</evidence>
<keyword evidence="3" id="KW-1133">Transmembrane helix</keyword>
<dbReference type="GO" id="GO:0009897">
    <property type="term" value="C:external side of plasma membrane"/>
    <property type="evidence" value="ECO:0007669"/>
    <property type="project" value="TreeGrafter"/>
</dbReference>
<dbReference type="Proteomes" id="UP000694548">
    <property type="component" value="Chromosome sgr04"/>
</dbReference>
<dbReference type="GO" id="GO:0007166">
    <property type="term" value="P:cell surface receptor signaling pathway"/>
    <property type="evidence" value="ECO:0007669"/>
    <property type="project" value="TreeGrafter"/>
</dbReference>
<dbReference type="InterPro" id="IPR007110">
    <property type="entry name" value="Ig-like_dom"/>
</dbReference>
<dbReference type="GO" id="GO:0006955">
    <property type="term" value="P:immune response"/>
    <property type="evidence" value="ECO:0007669"/>
    <property type="project" value="TreeGrafter"/>
</dbReference>
<dbReference type="PANTHER" id="PTHR11481">
    <property type="entry name" value="IMMUNOGLOBULIN FC RECEPTOR"/>
    <property type="match status" value="1"/>
</dbReference>
<feature type="domain" description="Ig-like" evidence="4">
    <location>
        <begin position="265"/>
        <end position="344"/>
    </location>
</feature>
<dbReference type="SMART" id="SM00408">
    <property type="entry name" value="IGc2"/>
    <property type="match status" value="2"/>
</dbReference>
<evidence type="ECO:0000256" key="3">
    <source>
        <dbReference type="SAM" id="Phobius"/>
    </source>
</evidence>
<dbReference type="InterPro" id="IPR036179">
    <property type="entry name" value="Ig-like_dom_sf"/>
</dbReference>
<sequence>LSLIIIYSHNRLQFFEFESVSVRCEGVSGSSTQTVWKKLKTSCFSEACNSSAPSCTVNPAFERDSGEYWCGTGEGGQRGAVNISVTAGLVILDIPATPAAEGSNLTLRCIDKTSELVHITDFYKDGVYHKIGYKSHMTLQNISKSDEGRYKCSISGKGESPESWLAVVKPQTGDWKVLMHVLLSVRPDRLQFFEYSSVSVRCGGVGGSNAWRVWRKLNTAGSPEACDTSAPSCTINPATEKHSGEYWCVTGEGGRSGAVNISVTAGLVILDIPARPVAEGSDLTLRCIDKTSELDHITDFYKDGVYLKIGYKNHLTLQKISRSDEGRYRCSISGKGESPDSRLAVVQPGDGIPLMLPLVFLAVPLLLLLVGLILFRKCKGTSLMGRHYSRENQRFIK</sequence>
<reference evidence="5" key="3">
    <citation type="submission" date="2025-09" db="UniProtKB">
        <authorList>
            <consortium name="Ensembl"/>
        </authorList>
    </citation>
    <scope>IDENTIFICATION</scope>
</reference>
<dbReference type="SMART" id="SM00409">
    <property type="entry name" value="IG"/>
    <property type="match status" value="4"/>
</dbReference>
<dbReference type="PANTHER" id="PTHR11481:SF64">
    <property type="entry name" value="FC RECEPTOR-LIKE PROTEIN 4"/>
    <property type="match status" value="1"/>
</dbReference>
<dbReference type="SUPFAM" id="SSF48726">
    <property type="entry name" value="Immunoglobulin"/>
    <property type="match status" value="4"/>
</dbReference>
<keyword evidence="3" id="KW-0472">Membrane</keyword>
<dbReference type="InterPro" id="IPR013783">
    <property type="entry name" value="Ig-like_fold"/>
</dbReference>